<dbReference type="STRING" id="1212545.SARL_08574"/>
<evidence type="ECO:0000313" key="9">
    <source>
        <dbReference type="EMBL" id="SUJ18529.1"/>
    </source>
</evidence>
<keyword evidence="11" id="KW-1185">Reference proteome</keyword>
<dbReference type="NCBIfam" id="TIGR00219">
    <property type="entry name" value="mreC"/>
    <property type="match status" value="1"/>
</dbReference>
<dbReference type="Gene3D" id="2.40.10.340">
    <property type="entry name" value="Rod shape-determining protein MreC, domain 1"/>
    <property type="match status" value="1"/>
</dbReference>
<dbReference type="InterPro" id="IPR042175">
    <property type="entry name" value="Cell/Rod_MreC_2"/>
</dbReference>
<reference evidence="9 10" key="1">
    <citation type="submission" date="2018-06" db="EMBL/GenBank/DDBJ databases">
        <authorList>
            <consortium name="Pathogen Informatics"/>
            <person name="Doyle S."/>
        </authorList>
    </citation>
    <scope>NUCLEOTIDE SEQUENCE [LARGE SCALE GENOMIC DNA]</scope>
    <source>
        <strain evidence="9 10">NCTC12413</strain>
    </source>
</reference>
<gene>
    <name evidence="9" type="ORF">NCTC12413_01282</name>
    <name evidence="8" type="ORF">SAR03_11090</name>
</gene>
<sequence length="287" mass="31877">MSKFFRNNKLIVILCAIIVFISLIGISLRSQSQSHAEQYVGDTVAFGQRAVSYPVQFVSGFIGDLFSTSNNDKPSNKEKQLEAENQRLKADNKKYKKELDIEDISKYDPISSTVLSRNPDQWMNTFVIDKGSKNGVESNMAVMTSEGLVGRISKVNQFSSQVDLISTNTRSNRLSVNIQHDDKNVFGLIDQYDAKKEELVITDINNKDKVEKGDKVVTSGLADQLPSSLYIGEVTKVENDQYGLSKEIRVKPAASLADLNHVYVAKRDPQTIPDESAATSENESGVE</sequence>
<dbReference type="InterPro" id="IPR007221">
    <property type="entry name" value="MreC"/>
</dbReference>
<dbReference type="PANTHER" id="PTHR34138">
    <property type="entry name" value="CELL SHAPE-DETERMINING PROTEIN MREC"/>
    <property type="match status" value="1"/>
</dbReference>
<reference evidence="8 11" key="2">
    <citation type="submission" date="2019-07" db="EMBL/GenBank/DDBJ databases">
        <title>Whole genome shotgun sequence of Staphylococcus arlettae NBRC 109765.</title>
        <authorList>
            <person name="Hosoyama A."/>
            <person name="Uohara A."/>
            <person name="Ohji S."/>
            <person name="Ichikawa N."/>
        </authorList>
    </citation>
    <scope>NUCLEOTIDE SEQUENCE [LARGE SCALE GENOMIC DNA]</scope>
    <source>
        <strain evidence="8 11">NBRC 109765</strain>
    </source>
</reference>
<evidence type="ECO:0000313" key="8">
    <source>
        <dbReference type="EMBL" id="GEQ00072.1"/>
    </source>
</evidence>
<keyword evidence="3 5" id="KW-0133">Cell shape</keyword>
<organism evidence="9 10">
    <name type="scientific">Staphylococcus arlettae</name>
    <dbReference type="NCBI Taxonomy" id="29378"/>
    <lineage>
        <taxon>Bacteria</taxon>
        <taxon>Bacillati</taxon>
        <taxon>Bacillota</taxon>
        <taxon>Bacilli</taxon>
        <taxon>Bacillales</taxon>
        <taxon>Staphylococcaceae</taxon>
        <taxon>Staphylococcus</taxon>
    </lineage>
</organism>
<evidence type="ECO:0000256" key="4">
    <source>
        <dbReference type="ARBA" id="ARBA00032089"/>
    </source>
</evidence>
<dbReference type="Proteomes" id="UP000254956">
    <property type="component" value="Unassembled WGS sequence"/>
</dbReference>
<protein>
    <recommendedName>
        <fullName evidence="2 5">Cell shape-determining protein MreC</fullName>
    </recommendedName>
    <alternativeName>
        <fullName evidence="4 5">Cell shape protein MreC</fullName>
    </alternativeName>
</protein>
<dbReference type="AlphaFoldDB" id="A0A380CDV5"/>
<evidence type="ECO:0000256" key="2">
    <source>
        <dbReference type="ARBA" id="ARBA00013855"/>
    </source>
</evidence>
<accession>A0A380CDV5</accession>
<feature type="compositionally biased region" description="Polar residues" evidence="6">
    <location>
        <begin position="277"/>
        <end position="287"/>
    </location>
</feature>
<dbReference type="RefSeq" id="WP_002510434.1">
    <property type="nucleotide sequence ID" value="NZ_AP019698.1"/>
</dbReference>
<dbReference type="InterPro" id="IPR042177">
    <property type="entry name" value="Cell/Rod_1"/>
</dbReference>
<evidence type="ECO:0000256" key="5">
    <source>
        <dbReference type="PIRNR" id="PIRNR038471"/>
    </source>
</evidence>
<evidence type="ECO:0000313" key="11">
    <source>
        <dbReference type="Proteomes" id="UP000321598"/>
    </source>
</evidence>
<evidence type="ECO:0000256" key="1">
    <source>
        <dbReference type="ARBA" id="ARBA00009369"/>
    </source>
</evidence>
<dbReference type="EMBL" id="BKAV01000007">
    <property type="protein sequence ID" value="GEQ00072.1"/>
    <property type="molecule type" value="Genomic_DNA"/>
</dbReference>
<evidence type="ECO:0000256" key="3">
    <source>
        <dbReference type="ARBA" id="ARBA00022960"/>
    </source>
</evidence>
<dbReference type="Gene3D" id="2.40.10.350">
    <property type="entry name" value="Rod shape-determining protein MreC, domain 2"/>
    <property type="match status" value="1"/>
</dbReference>
<feature type="domain" description="Rod shape-determining protein MreC beta-barrel core" evidence="7">
    <location>
        <begin position="114"/>
        <end position="265"/>
    </location>
</feature>
<dbReference type="InterPro" id="IPR055342">
    <property type="entry name" value="MreC_beta-barrel_core"/>
</dbReference>
<dbReference type="PANTHER" id="PTHR34138:SF1">
    <property type="entry name" value="CELL SHAPE-DETERMINING PROTEIN MREC"/>
    <property type="match status" value="1"/>
</dbReference>
<feature type="region of interest" description="Disordered" evidence="6">
    <location>
        <begin position="267"/>
        <end position="287"/>
    </location>
</feature>
<evidence type="ECO:0000259" key="7">
    <source>
        <dbReference type="Pfam" id="PF04085"/>
    </source>
</evidence>
<dbReference type="OrthoDB" id="9792313at2"/>
<proteinExistence type="inferred from homology"/>
<comment type="similarity">
    <text evidence="1 5">Belongs to the MreC family.</text>
</comment>
<dbReference type="PIRSF" id="PIRSF038471">
    <property type="entry name" value="MreC"/>
    <property type="match status" value="1"/>
</dbReference>
<evidence type="ECO:0000256" key="6">
    <source>
        <dbReference type="SAM" id="MobiDB-lite"/>
    </source>
</evidence>
<dbReference type="Proteomes" id="UP000321598">
    <property type="component" value="Unassembled WGS sequence"/>
</dbReference>
<name>A0A380CDV5_9STAP</name>
<dbReference type="GO" id="GO:0005886">
    <property type="term" value="C:plasma membrane"/>
    <property type="evidence" value="ECO:0007669"/>
    <property type="project" value="TreeGrafter"/>
</dbReference>
<dbReference type="GO" id="GO:0008360">
    <property type="term" value="P:regulation of cell shape"/>
    <property type="evidence" value="ECO:0007669"/>
    <property type="project" value="UniProtKB-KW"/>
</dbReference>
<dbReference type="EMBL" id="UGZE01000001">
    <property type="protein sequence ID" value="SUJ18529.1"/>
    <property type="molecule type" value="Genomic_DNA"/>
</dbReference>
<dbReference type="Pfam" id="PF04085">
    <property type="entry name" value="MreC"/>
    <property type="match status" value="1"/>
</dbReference>
<evidence type="ECO:0000313" key="10">
    <source>
        <dbReference type="Proteomes" id="UP000254956"/>
    </source>
</evidence>
<comment type="function">
    <text evidence="5">Involved in formation and maintenance of cell shape.</text>
</comment>